<proteinExistence type="predicted"/>
<protein>
    <recommendedName>
        <fullName evidence="3">CopG family transcriptional regulator</fullName>
    </recommendedName>
</protein>
<dbReference type="RefSeq" id="WP_147817351.1">
    <property type="nucleotide sequence ID" value="NZ_BPRA01000001.1"/>
</dbReference>
<gene>
    <name evidence="1" type="ORF">EKPJFOCH_0036</name>
</gene>
<dbReference type="EMBL" id="BPRA01000001">
    <property type="protein sequence ID" value="GJE53571.1"/>
    <property type="molecule type" value="Genomic_DNA"/>
</dbReference>
<reference evidence="1" key="2">
    <citation type="submission" date="2021-08" db="EMBL/GenBank/DDBJ databases">
        <authorList>
            <person name="Tani A."/>
            <person name="Ola A."/>
            <person name="Ogura Y."/>
            <person name="Katsura K."/>
            <person name="Hayashi T."/>
        </authorList>
    </citation>
    <scope>NUCLEOTIDE SEQUENCE</scope>
    <source>
        <strain evidence="1">DSM 23674</strain>
    </source>
</reference>
<sequence length="69" mass="7102">MGEHHKDASAGVAQALFDGMSPAEQAEVQAEADSKGVSAVEIVRLSLDILIAESNPSAPKGRIVKTSGK</sequence>
<comment type="caution">
    <text evidence="1">The sequence shown here is derived from an EMBL/GenBank/DDBJ whole genome shotgun (WGS) entry which is preliminary data.</text>
</comment>
<accession>A0ABQ4TF82</accession>
<name>A0ABQ4TF82_9HYPH</name>
<evidence type="ECO:0000313" key="1">
    <source>
        <dbReference type="EMBL" id="GJE53571.1"/>
    </source>
</evidence>
<organism evidence="1 2">
    <name type="scientific">Methylobacterium thuringiense</name>
    <dbReference type="NCBI Taxonomy" id="1003091"/>
    <lineage>
        <taxon>Bacteria</taxon>
        <taxon>Pseudomonadati</taxon>
        <taxon>Pseudomonadota</taxon>
        <taxon>Alphaproteobacteria</taxon>
        <taxon>Hyphomicrobiales</taxon>
        <taxon>Methylobacteriaceae</taxon>
        <taxon>Methylobacterium</taxon>
    </lineage>
</organism>
<reference evidence="1" key="1">
    <citation type="journal article" date="2021" name="Front. Microbiol.">
        <title>Comprehensive Comparative Genomics and Phenotyping of Methylobacterium Species.</title>
        <authorList>
            <person name="Alessa O."/>
            <person name="Ogura Y."/>
            <person name="Fujitani Y."/>
            <person name="Takami H."/>
            <person name="Hayashi T."/>
            <person name="Sahin N."/>
            <person name="Tani A."/>
        </authorList>
    </citation>
    <scope>NUCLEOTIDE SEQUENCE</scope>
    <source>
        <strain evidence="1">DSM 23674</strain>
    </source>
</reference>
<keyword evidence="2" id="KW-1185">Reference proteome</keyword>
<evidence type="ECO:0008006" key="3">
    <source>
        <dbReference type="Google" id="ProtNLM"/>
    </source>
</evidence>
<dbReference type="Proteomes" id="UP001055101">
    <property type="component" value="Unassembled WGS sequence"/>
</dbReference>
<evidence type="ECO:0000313" key="2">
    <source>
        <dbReference type="Proteomes" id="UP001055101"/>
    </source>
</evidence>